<evidence type="ECO:0000256" key="4">
    <source>
        <dbReference type="PROSITE-ProRule" id="PRU00023"/>
    </source>
</evidence>
<feature type="domain" description="PDZ" evidence="9">
    <location>
        <begin position="598"/>
        <end position="691"/>
    </location>
</feature>
<accession>A0ABM4D5L1</accession>
<keyword evidence="10" id="KW-1185">Reference proteome</keyword>
<dbReference type="Gene3D" id="3.10.20.90">
    <property type="entry name" value="Phosphatidylinositol 3-kinase Catalytic Subunit, Chain A, domain 1"/>
    <property type="match status" value="1"/>
</dbReference>
<feature type="region of interest" description="Disordered" evidence="6">
    <location>
        <begin position="997"/>
        <end position="1019"/>
    </location>
</feature>
<feature type="domain" description="SAM" evidence="8">
    <location>
        <begin position="1385"/>
        <end position="1448"/>
    </location>
</feature>
<name>A0ABM4D5L1_HYDVU</name>
<evidence type="ECO:0000313" key="13">
    <source>
        <dbReference type="RefSeq" id="XP_065669582.1"/>
    </source>
</evidence>
<dbReference type="PROSITE" id="PS50088">
    <property type="entry name" value="ANK_REPEAT"/>
    <property type="match status" value="4"/>
</dbReference>
<evidence type="ECO:0000259" key="9">
    <source>
        <dbReference type="PROSITE" id="PS50106"/>
    </source>
</evidence>
<dbReference type="InterPro" id="IPR001478">
    <property type="entry name" value="PDZ"/>
</dbReference>
<evidence type="ECO:0000259" key="8">
    <source>
        <dbReference type="PROSITE" id="PS50105"/>
    </source>
</evidence>
<dbReference type="SUPFAM" id="SSF48403">
    <property type="entry name" value="Ankyrin repeat"/>
    <property type="match status" value="1"/>
</dbReference>
<dbReference type="InterPro" id="IPR036028">
    <property type="entry name" value="SH3-like_dom_sf"/>
</dbReference>
<dbReference type="SUPFAM" id="SSF50156">
    <property type="entry name" value="PDZ domain-like"/>
    <property type="match status" value="1"/>
</dbReference>
<feature type="repeat" description="ANK" evidence="4">
    <location>
        <begin position="278"/>
        <end position="310"/>
    </location>
</feature>
<dbReference type="InterPro" id="IPR036034">
    <property type="entry name" value="PDZ_sf"/>
</dbReference>
<dbReference type="RefSeq" id="XP_065669580.1">
    <property type="nucleotide sequence ID" value="XM_065813508.1"/>
</dbReference>
<dbReference type="GeneID" id="100213042"/>
<dbReference type="Gene3D" id="1.25.40.20">
    <property type="entry name" value="Ankyrin repeat-containing domain"/>
    <property type="match status" value="1"/>
</dbReference>
<dbReference type="PROSITE" id="PS50105">
    <property type="entry name" value="SAM_DOMAIN"/>
    <property type="match status" value="1"/>
</dbReference>
<dbReference type="SMART" id="SM00228">
    <property type="entry name" value="PDZ"/>
    <property type="match status" value="1"/>
</dbReference>
<feature type="domain" description="SH3" evidence="7">
    <location>
        <begin position="504"/>
        <end position="563"/>
    </location>
</feature>
<evidence type="ECO:0000256" key="6">
    <source>
        <dbReference type="SAM" id="MobiDB-lite"/>
    </source>
</evidence>
<evidence type="ECO:0000313" key="10">
    <source>
        <dbReference type="Proteomes" id="UP001652625"/>
    </source>
</evidence>
<dbReference type="RefSeq" id="XP_065669582.1">
    <property type="nucleotide sequence ID" value="XM_065813510.1"/>
</dbReference>
<dbReference type="SMART" id="SM00454">
    <property type="entry name" value="SAM"/>
    <property type="match status" value="1"/>
</dbReference>
<dbReference type="InterPro" id="IPR051569">
    <property type="entry name" value="SHANK"/>
</dbReference>
<dbReference type="Pfam" id="PF00536">
    <property type="entry name" value="SAM_1"/>
    <property type="match status" value="1"/>
</dbReference>
<dbReference type="InterPro" id="IPR002110">
    <property type="entry name" value="Ankyrin_rpt"/>
</dbReference>
<dbReference type="PANTHER" id="PTHR24135">
    <property type="entry name" value="SH3 AND MULTIPLE ANKYRIN REPEAT DOMAINS PROTEIN"/>
    <property type="match status" value="1"/>
</dbReference>
<sequence>MASITHSKKASIQAHFKQKNVYSEETNFYNKDRATASIKITTPNFQKKIEKTFIFVIDDTIWEAKQKVLTEFSNLEFRDPLNFGFYLPPNSGRAGKFLDESRIFKDYPMALSEAQLEFRYKRRIFRHIHTQDEKRLLKINTKKHQKKFMEFITARNITEMERLLEKGLDPNFHDEKSGDTPLIVASMMDDCIAILKLLVMFGAYLDFRSHSGLTALHAVAIIGKLESMKGLLDLGASPNYRDASGFTPLYHSIVSGSSPNISQSLLYERSEIGIIDLHGFSEIHQACKHGHSQHLEHLIYYGANMNSRTSSGSTPLHICALQNQESCARVLCFRGADRNLRNYSQQTPYEVAIVANNFDVAAVINEFNESDVKRFNEKPVFSKRRSRSSSKNSSQLDISSLAPATINTNSPPPTICSVDSPNSVSNIEGIQRPEIPNNSLNPYSEMLPDYSESETDSEDDSGIKSKSNRRTFSNGGLGTQRSPAPIKIKQTVPITLRKRLYASVPGRQYIAITDYEPTQAGEIKLDKGDVVEVLYIGEQGFWEGKVENRAGWFPSYCVQEISKSLNGADKKRSWFGSKKSPIDIVDKVSKLDTPKEREVVLKRGDKGYGFQMRGANSHVPHIEFHPTPQFPALQYIGEVDKGGIADKAGLKAGDFVLAINGEEVISATHGYAVSLINKGGKSLTIKVITVAPEIVNPELILPNGSLRSKDASELKESLKAAGVVNVVEKNKPLPPTRSISTSLSQFGNEEGESSLLSEAAIALESETVVLEKSNFRNTSMKGMWAGNAFKLKGEELKIRDEDISRGISRKQKGLTCDFASDFDQRFKLITKQYDTKFNSNPSLANLSLEEKYDNMSKNSKGVPQITPPDYDSTIENIRKGRTNSLSGSENKPNKNIVPQEIIDVMHFEITSNYDFRSTSSCLPEEHNQQDGKSAVAQTVLSAHQNMLYSTDNIAQLPSPEVSKTIPFVHQDNISRQTLQVDGLVRLQHLRQQQMKIPPIPTAMPPPPPLSENCSPSPQFSSYIPPPPQLPSLNSLTFSKTEITCNSSKTNNDTNLRKSGDDSMNDHDHSSVLSLAIAARAAKISKTTDLPTELSITKKTNLTTSSLVTKKTEMGSISSATKTTDSGLPITKETFEPENLKESFSKKNIFLKPDSEKVENDIEIEDKEKKSLVTMKNVSLTSITKSPEVKAQKKELPPSTKPKPKKNTSENTKLNTSFVVTDTVSNGLNVNINKNATMSDLTNVDVVVISDVNNSSSEIIPIAINSKSQKVSLSEQIATSYLDGVIADAEASLDYDLILSNRTAPNSVSETLSELLPPPPSNVIQLTDYNDLSDEFLPPPPNDLLSEIENEKITNNKHIPDKNDAALVLPMTILPRKIAEKHFREWTVNDVGDWLDYLNLGQYKKTFSDNDIMGNHLSDLTKDELRELGVDKLGHRKTIDDAIKKLLISS</sequence>
<feature type="compositionally biased region" description="Acidic residues" evidence="6">
    <location>
        <begin position="451"/>
        <end position="460"/>
    </location>
</feature>
<dbReference type="CDD" id="cd09506">
    <property type="entry name" value="SAM_Shank1_2_3"/>
    <property type="match status" value="1"/>
</dbReference>
<dbReference type="InterPro" id="IPR036770">
    <property type="entry name" value="Ankyrin_rpt-contain_sf"/>
</dbReference>
<dbReference type="Gene3D" id="1.10.150.50">
    <property type="entry name" value="Transcription Factor, Ets-1"/>
    <property type="match status" value="1"/>
</dbReference>
<reference evidence="11 12" key="1">
    <citation type="submission" date="2025-05" db="UniProtKB">
        <authorList>
            <consortium name="RefSeq"/>
        </authorList>
    </citation>
    <scope>IDENTIFICATION</scope>
</reference>
<dbReference type="PROSITE" id="PS50297">
    <property type="entry name" value="ANK_REP_REGION"/>
    <property type="match status" value="3"/>
</dbReference>
<dbReference type="Gene3D" id="2.30.42.10">
    <property type="match status" value="1"/>
</dbReference>
<dbReference type="InterPro" id="IPR001452">
    <property type="entry name" value="SH3_domain"/>
</dbReference>
<dbReference type="RefSeq" id="XP_065669581.1">
    <property type="nucleotide sequence ID" value="XM_065813509.1"/>
</dbReference>
<dbReference type="InterPro" id="IPR001660">
    <property type="entry name" value="SAM"/>
</dbReference>
<dbReference type="Pfam" id="PF12796">
    <property type="entry name" value="Ank_2"/>
    <property type="match status" value="2"/>
</dbReference>
<organism evidence="10 11">
    <name type="scientific">Hydra vulgaris</name>
    <name type="common">Hydra</name>
    <name type="synonym">Hydra attenuata</name>
    <dbReference type="NCBI Taxonomy" id="6087"/>
    <lineage>
        <taxon>Eukaryota</taxon>
        <taxon>Metazoa</taxon>
        <taxon>Cnidaria</taxon>
        <taxon>Hydrozoa</taxon>
        <taxon>Hydroidolina</taxon>
        <taxon>Anthoathecata</taxon>
        <taxon>Aplanulata</taxon>
        <taxon>Hydridae</taxon>
        <taxon>Hydra</taxon>
    </lineage>
</organism>
<dbReference type="PROSITE" id="PS50106">
    <property type="entry name" value="PDZ"/>
    <property type="match status" value="1"/>
</dbReference>
<feature type="repeat" description="ANK" evidence="4">
    <location>
        <begin position="177"/>
        <end position="210"/>
    </location>
</feature>
<dbReference type="SMART" id="SM00248">
    <property type="entry name" value="ANK"/>
    <property type="match status" value="5"/>
</dbReference>
<dbReference type="SUPFAM" id="SSF50044">
    <property type="entry name" value="SH3-domain"/>
    <property type="match status" value="1"/>
</dbReference>
<keyword evidence="4" id="KW-0040">ANK repeat</keyword>
<feature type="repeat" description="ANK" evidence="4">
    <location>
        <begin position="211"/>
        <end position="243"/>
    </location>
</feature>
<dbReference type="SMART" id="SM00326">
    <property type="entry name" value="SH3"/>
    <property type="match status" value="1"/>
</dbReference>
<dbReference type="PROSITE" id="PS50002">
    <property type="entry name" value="SH3"/>
    <property type="match status" value="1"/>
</dbReference>
<feature type="compositionally biased region" description="Low complexity" evidence="6">
    <location>
        <begin position="1010"/>
        <end position="1019"/>
    </location>
</feature>
<evidence type="ECO:0000259" key="7">
    <source>
        <dbReference type="PROSITE" id="PS50002"/>
    </source>
</evidence>
<feature type="compositionally biased region" description="Polar residues" evidence="6">
    <location>
        <begin position="417"/>
        <end position="428"/>
    </location>
</feature>
<evidence type="ECO:0000256" key="3">
    <source>
        <dbReference type="ARBA" id="ARBA00034105"/>
    </source>
</evidence>
<gene>
    <name evidence="11 12 13" type="primary">LOC100213042</name>
</gene>
<dbReference type="Gene3D" id="2.30.30.40">
    <property type="entry name" value="SH3 Domains"/>
    <property type="match status" value="1"/>
</dbReference>
<feature type="compositionally biased region" description="Polar residues" evidence="6">
    <location>
        <begin position="1043"/>
        <end position="1053"/>
    </location>
</feature>
<feature type="compositionally biased region" description="Basic and acidic residues" evidence="6">
    <location>
        <begin position="1054"/>
        <end position="1067"/>
    </location>
</feature>
<protein>
    <submittedName>
        <fullName evidence="11 12">SH3 and multiple ankyrin repeat domains protein 2 isoform X2</fullName>
    </submittedName>
</protein>
<dbReference type="Proteomes" id="UP001652625">
    <property type="component" value="Chromosome 12"/>
</dbReference>
<feature type="compositionally biased region" description="Polar residues" evidence="6">
    <location>
        <begin position="470"/>
        <end position="482"/>
    </location>
</feature>
<dbReference type="PANTHER" id="PTHR24135:SF28">
    <property type="entry name" value="LD13733P"/>
    <property type="match status" value="1"/>
</dbReference>
<feature type="region of interest" description="Disordered" evidence="6">
    <location>
        <begin position="1183"/>
        <end position="1211"/>
    </location>
</feature>
<keyword evidence="2" id="KW-0770">Synapse</keyword>
<evidence type="ECO:0000256" key="5">
    <source>
        <dbReference type="PROSITE-ProRule" id="PRU00192"/>
    </source>
</evidence>
<evidence type="ECO:0000313" key="11">
    <source>
        <dbReference type="RefSeq" id="XP_065669580.1"/>
    </source>
</evidence>
<proteinExistence type="predicted"/>
<comment type="subcellular location">
    <subcellularLocation>
        <location evidence="3">Postsynaptic density</location>
    </subcellularLocation>
</comment>
<feature type="region of interest" description="Disordered" evidence="6">
    <location>
        <begin position="379"/>
        <end position="485"/>
    </location>
</feature>
<evidence type="ECO:0000256" key="2">
    <source>
        <dbReference type="ARBA" id="ARBA00023018"/>
    </source>
</evidence>
<feature type="repeat" description="ANK" evidence="4">
    <location>
        <begin position="311"/>
        <end position="343"/>
    </location>
</feature>
<dbReference type="InterPro" id="IPR041489">
    <property type="entry name" value="PDZ_6"/>
</dbReference>
<feature type="compositionally biased region" description="Basic and acidic residues" evidence="6">
    <location>
        <begin position="1186"/>
        <end position="1195"/>
    </location>
</feature>
<evidence type="ECO:0000313" key="12">
    <source>
        <dbReference type="RefSeq" id="XP_065669581.1"/>
    </source>
</evidence>
<feature type="compositionally biased region" description="Pro residues" evidence="6">
    <location>
        <begin position="997"/>
        <end position="1009"/>
    </location>
</feature>
<dbReference type="SUPFAM" id="SSF47769">
    <property type="entry name" value="SAM/Pointed domain"/>
    <property type="match status" value="1"/>
</dbReference>
<keyword evidence="1 5" id="KW-0728">SH3 domain</keyword>
<evidence type="ECO:0000256" key="1">
    <source>
        <dbReference type="ARBA" id="ARBA00022443"/>
    </source>
</evidence>
<feature type="region of interest" description="Disordered" evidence="6">
    <location>
        <begin position="1043"/>
        <end position="1067"/>
    </location>
</feature>
<dbReference type="Pfam" id="PF17820">
    <property type="entry name" value="PDZ_6"/>
    <property type="match status" value="1"/>
</dbReference>
<dbReference type="CDD" id="cd06746">
    <property type="entry name" value="PDZ_SHANK1_3-like"/>
    <property type="match status" value="1"/>
</dbReference>
<dbReference type="Pfam" id="PF07653">
    <property type="entry name" value="SH3_2"/>
    <property type="match status" value="1"/>
</dbReference>
<dbReference type="InterPro" id="IPR013761">
    <property type="entry name" value="SAM/pointed_sf"/>
</dbReference>